<dbReference type="AlphaFoldDB" id="A0A9P6ABK3"/>
<keyword evidence="1" id="KW-0732">Signal</keyword>
<evidence type="ECO:0000313" key="2">
    <source>
        <dbReference type="EMBL" id="KAF9501136.1"/>
    </source>
</evidence>
<sequence>MYFNIKPFALHAITVALAPVASAVLYAGFASTTSCSGDNFCEDNGSVCCSLPTGFGFSAEFGNLPAGTQGQGYIGSTCGNFLAIPPAHRPVHTMMKTGRKRRSRCPSAKQN</sequence>
<gene>
    <name evidence="2" type="ORF">BDN71DRAFT_838035</name>
</gene>
<evidence type="ECO:0000313" key="3">
    <source>
        <dbReference type="Proteomes" id="UP000807025"/>
    </source>
</evidence>
<keyword evidence="3" id="KW-1185">Reference proteome</keyword>
<dbReference type="PROSITE" id="PS51257">
    <property type="entry name" value="PROKAR_LIPOPROTEIN"/>
    <property type="match status" value="1"/>
</dbReference>
<name>A0A9P6ABK3_PLEER</name>
<comment type="caution">
    <text evidence="2">The sequence shown here is derived from an EMBL/GenBank/DDBJ whole genome shotgun (WGS) entry which is preliminary data.</text>
</comment>
<feature type="signal peptide" evidence="1">
    <location>
        <begin position="1"/>
        <end position="23"/>
    </location>
</feature>
<dbReference type="Proteomes" id="UP000807025">
    <property type="component" value="Unassembled WGS sequence"/>
</dbReference>
<accession>A0A9P6ABK3</accession>
<dbReference type="EMBL" id="MU154524">
    <property type="protein sequence ID" value="KAF9501136.1"/>
    <property type="molecule type" value="Genomic_DNA"/>
</dbReference>
<evidence type="ECO:0008006" key="4">
    <source>
        <dbReference type="Google" id="ProtNLM"/>
    </source>
</evidence>
<dbReference type="OrthoDB" id="2857942at2759"/>
<proteinExistence type="predicted"/>
<evidence type="ECO:0000256" key="1">
    <source>
        <dbReference type="SAM" id="SignalP"/>
    </source>
</evidence>
<organism evidence="2 3">
    <name type="scientific">Pleurotus eryngii</name>
    <name type="common">Boletus of the steppes</name>
    <dbReference type="NCBI Taxonomy" id="5323"/>
    <lineage>
        <taxon>Eukaryota</taxon>
        <taxon>Fungi</taxon>
        <taxon>Dikarya</taxon>
        <taxon>Basidiomycota</taxon>
        <taxon>Agaricomycotina</taxon>
        <taxon>Agaricomycetes</taxon>
        <taxon>Agaricomycetidae</taxon>
        <taxon>Agaricales</taxon>
        <taxon>Pleurotineae</taxon>
        <taxon>Pleurotaceae</taxon>
        <taxon>Pleurotus</taxon>
    </lineage>
</organism>
<protein>
    <recommendedName>
        <fullName evidence="4">Hydrophobin</fullName>
    </recommendedName>
</protein>
<feature type="chain" id="PRO_5040177695" description="Hydrophobin" evidence="1">
    <location>
        <begin position="24"/>
        <end position="111"/>
    </location>
</feature>
<reference evidence="2" key="1">
    <citation type="submission" date="2020-11" db="EMBL/GenBank/DDBJ databases">
        <authorList>
            <consortium name="DOE Joint Genome Institute"/>
            <person name="Ahrendt S."/>
            <person name="Riley R."/>
            <person name="Andreopoulos W."/>
            <person name="Labutti K."/>
            <person name="Pangilinan J."/>
            <person name="Ruiz-Duenas F.J."/>
            <person name="Barrasa J.M."/>
            <person name="Sanchez-Garcia M."/>
            <person name="Camarero S."/>
            <person name="Miyauchi S."/>
            <person name="Serrano A."/>
            <person name="Linde D."/>
            <person name="Babiker R."/>
            <person name="Drula E."/>
            <person name="Ayuso-Fernandez I."/>
            <person name="Pacheco R."/>
            <person name="Padilla G."/>
            <person name="Ferreira P."/>
            <person name="Barriuso J."/>
            <person name="Kellner H."/>
            <person name="Castanera R."/>
            <person name="Alfaro M."/>
            <person name="Ramirez L."/>
            <person name="Pisabarro A.G."/>
            <person name="Kuo A."/>
            <person name="Tritt A."/>
            <person name="Lipzen A."/>
            <person name="He G."/>
            <person name="Yan M."/>
            <person name="Ng V."/>
            <person name="Cullen D."/>
            <person name="Martin F."/>
            <person name="Rosso M.-N."/>
            <person name="Henrissat B."/>
            <person name="Hibbett D."/>
            <person name="Martinez A.T."/>
            <person name="Grigoriev I.V."/>
        </authorList>
    </citation>
    <scope>NUCLEOTIDE SEQUENCE</scope>
    <source>
        <strain evidence="2">ATCC 90797</strain>
    </source>
</reference>